<dbReference type="PIRSF" id="PIRSF015617">
    <property type="entry name" value="Adensltrnsf_CobA"/>
    <property type="match status" value="1"/>
</dbReference>
<evidence type="ECO:0000313" key="1">
    <source>
        <dbReference type="EMBL" id="MZP28544.1"/>
    </source>
</evidence>
<sequence>MTPGLIQVYTGDGKGKTTAALGLCLRAAGHGKRCEIIQFQKGSAYMGELYAIQRVPEIAITQFGWGCPRSALIRSGFAHCVNCGDCFRRNRAPENPWPRLGLAYASEVLREGRAELVVLDEVSYIMNRGYVTVDEVLSLLRSRPAGMEVVLTGRRMPPEIIEQAHLVTELFPQKHPLADGVSPSRRGIEY</sequence>
<dbReference type="PANTHER" id="PTHR46638:SF1">
    <property type="entry name" value="CORRINOID ADENOSYLTRANSFERASE"/>
    <property type="match status" value="1"/>
</dbReference>
<dbReference type="OrthoDB" id="9810309at2"/>
<gene>
    <name evidence="1" type="ORF">GTO91_02240</name>
</gene>
<protein>
    <recommendedName>
        <fullName evidence="3">Cob(I)yrinic acid a,c-diamide adenosyltransferase</fullName>
    </recommendedName>
</protein>
<name>A0A845L177_9FIRM</name>
<comment type="caution">
    <text evidence="1">The sequence shown here is derived from an EMBL/GenBank/DDBJ whole genome shotgun (WGS) entry which is preliminary data.</text>
</comment>
<keyword evidence="2" id="KW-1185">Reference proteome</keyword>
<accession>A0A845L177</accession>
<dbReference type="AlphaFoldDB" id="A0A845L177"/>
<organism evidence="1 2">
    <name type="scientific">Heliomicrobium undosum</name>
    <dbReference type="NCBI Taxonomy" id="121734"/>
    <lineage>
        <taxon>Bacteria</taxon>
        <taxon>Bacillati</taxon>
        <taxon>Bacillota</taxon>
        <taxon>Clostridia</taxon>
        <taxon>Eubacteriales</taxon>
        <taxon>Heliobacteriaceae</taxon>
        <taxon>Heliomicrobium</taxon>
    </lineage>
</organism>
<dbReference type="GO" id="GO:0009236">
    <property type="term" value="P:cobalamin biosynthetic process"/>
    <property type="evidence" value="ECO:0007669"/>
    <property type="project" value="InterPro"/>
</dbReference>
<dbReference type="RefSeq" id="WP_161254262.1">
    <property type="nucleotide sequence ID" value="NZ_WXEY01000002.1"/>
</dbReference>
<evidence type="ECO:0000313" key="2">
    <source>
        <dbReference type="Proteomes" id="UP000463470"/>
    </source>
</evidence>
<dbReference type="SUPFAM" id="SSF52540">
    <property type="entry name" value="P-loop containing nucleoside triphosphate hydrolases"/>
    <property type="match status" value="1"/>
</dbReference>
<dbReference type="GO" id="GO:0008817">
    <property type="term" value="F:corrinoid adenosyltransferase activity"/>
    <property type="evidence" value="ECO:0007669"/>
    <property type="project" value="InterPro"/>
</dbReference>
<dbReference type="Gene3D" id="3.40.50.300">
    <property type="entry name" value="P-loop containing nucleotide triphosphate hydrolases"/>
    <property type="match status" value="1"/>
</dbReference>
<dbReference type="GO" id="GO:0005524">
    <property type="term" value="F:ATP binding"/>
    <property type="evidence" value="ECO:0007669"/>
    <property type="project" value="InterPro"/>
</dbReference>
<reference evidence="1 2" key="1">
    <citation type="submission" date="2020-01" db="EMBL/GenBank/DDBJ databases">
        <title>Whole-genome sequence of Heliobacterium undosum DSM 13378.</title>
        <authorList>
            <person name="Kyndt J.A."/>
            <person name="Meyer T.E."/>
        </authorList>
    </citation>
    <scope>NUCLEOTIDE SEQUENCE [LARGE SCALE GENOMIC DNA]</scope>
    <source>
        <strain evidence="1 2">DSM 13378</strain>
    </source>
</reference>
<dbReference type="PANTHER" id="PTHR46638">
    <property type="entry name" value="CORRINOID ADENOSYLTRANSFERASE"/>
    <property type="match status" value="1"/>
</dbReference>
<dbReference type="Proteomes" id="UP000463470">
    <property type="component" value="Unassembled WGS sequence"/>
</dbReference>
<dbReference type="InterPro" id="IPR027417">
    <property type="entry name" value="P-loop_NTPase"/>
</dbReference>
<dbReference type="EMBL" id="WXEY01000002">
    <property type="protein sequence ID" value="MZP28544.1"/>
    <property type="molecule type" value="Genomic_DNA"/>
</dbReference>
<dbReference type="InterPro" id="IPR003724">
    <property type="entry name" value="CblAdoTrfase_CobA"/>
</dbReference>
<proteinExistence type="predicted"/>
<dbReference type="Pfam" id="PF02572">
    <property type="entry name" value="CobA_CobO_BtuR"/>
    <property type="match status" value="1"/>
</dbReference>
<evidence type="ECO:0008006" key="3">
    <source>
        <dbReference type="Google" id="ProtNLM"/>
    </source>
</evidence>